<evidence type="ECO:0000313" key="3">
    <source>
        <dbReference type="EMBL" id="MDN4480191.1"/>
    </source>
</evidence>
<feature type="region of interest" description="Disordered" evidence="1">
    <location>
        <begin position="144"/>
        <end position="176"/>
    </location>
</feature>
<evidence type="ECO:0000256" key="1">
    <source>
        <dbReference type="SAM" id="MobiDB-lite"/>
    </source>
</evidence>
<keyword evidence="4" id="KW-1185">Reference proteome</keyword>
<accession>A0ABT8GFI0</accession>
<dbReference type="RefSeq" id="WP_301141539.1">
    <property type="nucleotide sequence ID" value="NZ_JAUHQA010000001.1"/>
</dbReference>
<keyword evidence="2" id="KW-0472">Membrane</keyword>
<feature type="transmembrane region" description="Helical" evidence="2">
    <location>
        <begin position="44"/>
        <end position="65"/>
    </location>
</feature>
<proteinExistence type="predicted"/>
<reference evidence="3" key="1">
    <citation type="submission" date="2023-06" db="EMBL/GenBank/DDBJ databases">
        <title>Egi l300058.</title>
        <authorList>
            <person name="Gao L."/>
            <person name="Fang B.-Z."/>
            <person name="Li W.-J."/>
        </authorList>
    </citation>
    <scope>NUCLEOTIDE SEQUENCE</scope>
    <source>
        <strain evidence="3">EGI L300058</strain>
    </source>
</reference>
<comment type="caution">
    <text evidence="3">The sequence shown here is derived from an EMBL/GenBank/DDBJ whole genome shotgun (WGS) entry which is preliminary data.</text>
</comment>
<name>A0ABT8GFI0_9MICO</name>
<feature type="region of interest" description="Disordered" evidence="1">
    <location>
        <begin position="274"/>
        <end position="317"/>
    </location>
</feature>
<dbReference type="Proteomes" id="UP001172708">
    <property type="component" value="Unassembled WGS sequence"/>
</dbReference>
<protein>
    <submittedName>
        <fullName evidence="3">Uncharacterized protein</fullName>
    </submittedName>
</protein>
<sequence>MSDFHDALRRAAQQHGEAVAPSLTADAVVASSVHGISRGWRRRATAQAGVAVLGVTAIGMAAWLVPSLGGVWDAEPAGADAGPFRYSVESGGDVRDSEPEVMLRGADAVMCGDELDLTPGLTVHDAQALDRDLFLEAELTTLGDTLGTPTAEPRPLDPDDPDGIMTGWDPDSPSWRIAGGGEVRSYRVATLLMDDDIVAGVVASSAYGAGGDEDAMLMGESGAGIPRIGQCDDSLDSWSNDPGDPMDTRLVAQYWSTSETGESTLLATVVVDPNEPANSSEAPGIDGDSPDVVDSAELSRTRPTHQAFAVPRPEPGCSPLTDLRDAGHPSTDAPEYTVRLPFLTEELTGELWGDEWVVSVTGGDTPWYLEHHAWLVADEVSAGIPDPHLQWHPGLQFILRSGGTDPLRGDDCAYDAPIPEIDGAVFLVIDGVDWDAVDEAGTDPGGDRDGYQTWVYLGEAD</sequence>
<gene>
    <name evidence="3" type="ORF">QQX02_04550</name>
</gene>
<evidence type="ECO:0000256" key="2">
    <source>
        <dbReference type="SAM" id="Phobius"/>
    </source>
</evidence>
<keyword evidence="2" id="KW-0812">Transmembrane</keyword>
<keyword evidence="2" id="KW-1133">Transmembrane helix</keyword>
<dbReference type="EMBL" id="JAUHQA010000001">
    <property type="protein sequence ID" value="MDN4480191.1"/>
    <property type="molecule type" value="Genomic_DNA"/>
</dbReference>
<organism evidence="3 4">
    <name type="scientific">Demequina muriae</name>
    <dbReference type="NCBI Taxonomy" id="3051664"/>
    <lineage>
        <taxon>Bacteria</taxon>
        <taxon>Bacillati</taxon>
        <taxon>Actinomycetota</taxon>
        <taxon>Actinomycetes</taxon>
        <taxon>Micrococcales</taxon>
        <taxon>Demequinaceae</taxon>
        <taxon>Demequina</taxon>
    </lineage>
</organism>
<evidence type="ECO:0000313" key="4">
    <source>
        <dbReference type="Proteomes" id="UP001172708"/>
    </source>
</evidence>